<organism evidence="3 4">
    <name type="scientific">Catellicoccus marimammalium M35/04/3</name>
    <dbReference type="NCBI Taxonomy" id="1234409"/>
    <lineage>
        <taxon>Bacteria</taxon>
        <taxon>Bacillati</taxon>
        <taxon>Bacillota</taxon>
        <taxon>Bacilli</taxon>
        <taxon>Lactobacillales</taxon>
        <taxon>Enterococcaceae</taxon>
        <taxon>Catellicoccus</taxon>
    </lineage>
</organism>
<feature type="compositionally biased region" description="Basic residues" evidence="1">
    <location>
        <begin position="90"/>
        <end position="102"/>
    </location>
</feature>
<dbReference type="Pfam" id="PF00575">
    <property type="entry name" value="S1"/>
    <property type="match status" value="1"/>
</dbReference>
<gene>
    <name evidence="3" type="ORF">C683_0009</name>
</gene>
<comment type="caution">
    <text evidence="3">The sequence shown here is derived from an EMBL/GenBank/DDBJ whole genome shotgun (WGS) entry which is preliminary data.</text>
</comment>
<evidence type="ECO:0000259" key="2">
    <source>
        <dbReference type="PROSITE" id="PS50126"/>
    </source>
</evidence>
<feature type="compositionally biased region" description="Basic and acidic residues" evidence="1">
    <location>
        <begin position="80"/>
        <end position="89"/>
    </location>
</feature>
<feature type="domain" description="S1 motif" evidence="2">
    <location>
        <begin position="6"/>
        <end position="74"/>
    </location>
</feature>
<dbReference type="PATRIC" id="fig|1234409.3.peg.7"/>
<dbReference type="PANTHER" id="PTHR10724">
    <property type="entry name" value="30S RIBOSOMAL PROTEIN S1"/>
    <property type="match status" value="1"/>
</dbReference>
<dbReference type="Proteomes" id="UP000016057">
    <property type="component" value="Unassembled WGS sequence"/>
</dbReference>
<dbReference type="eggNOG" id="COG1098">
    <property type="taxonomic scope" value="Bacteria"/>
</dbReference>
<name>K8ZQW9_9ENTE</name>
<dbReference type="GO" id="GO:0006412">
    <property type="term" value="P:translation"/>
    <property type="evidence" value="ECO:0007669"/>
    <property type="project" value="TreeGrafter"/>
</dbReference>
<feature type="region of interest" description="Disordered" evidence="1">
    <location>
        <begin position="80"/>
        <end position="103"/>
    </location>
</feature>
<dbReference type="InterPro" id="IPR012340">
    <property type="entry name" value="NA-bd_OB-fold"/>
</dbReference>
<dbReference type="RefSeq" id="WP_009488038.1">
    <property type="nucleotide sequence ID" value="NZ_AMYT01000002.1"/>
</dbReference>
<reference evidence="3 4" key="1">
    <citation type="journal article" date="2013" name="Genome Announc.">
        <title>Draft Genome Sequence of Catellicoccus marimammalium, a Novel Species Commonly Found in Gull Feces.</title>
        <authorList>
            <person name="Weigand M.R."/>
            <person name="Ryu H."/>
            <person name="Bozcek L."/>
            <person name="Konstantinidis K.T."/>
            <person name="Santo Domingo J.W."/>
        </authorList>
    </citation>
    <scope>NUCLEOTIDE SEQUENCE [LARGE SCALE GENOMIC DNA]</scope>
    <source>
        <strain evidence="3 4">M35/04/3</strain>
    </source>
</reference>
<evidence type="ECO:0000313" key="3">
    <source>
        <dbReference type="EMBL" id="EKU27966.1"/>
    </source>
</evidence>
<dbReference type="FunFam" id="2.40.50.140:FF:000051">
    <property type="entry name" value="RNA-binding transcriptional accessory protein"/>
    <property type="match status" value="1"/>
</dbReference>
<feature type="region of interest" description="Disordered" evidence="1">
    <location>
        <begin position="120"/>
        <end position="140"/>
    </location>
</feature>
<dbReference type="InterPro" id="IPR050437">
    <property type="entry name" value="Ribos_protein_bS1-like"/>
</dbReference>
<dbReference type="SUPFAM" id="SSF50249">
    <property type="entry name" value="Nucleic acid-binding proteins"/>
    <property type="match status" value="1"/>
</dbReference>
<dbReference type="GO" id="GO:0005737">
    <property type="term" value="C:cytoplasm"/>
    <property type="evidence" value="ECO:0007669"/>
    <property type="project" value="UniProtKB-ARBA"/>
</dbReference>
<dbReference type="GO" id="GO:0003729">
    <property type="term" value="F:mRNA binding"/>
    <property type="evidence" value="ECO:0007669"/>
    <property type="project" value="TreeGrafter"/>
</dbReference>
<dbReference type="PANTHER" id="PTHR10724:SF10">
    <property type="entry name" value="S1 RNA-BINDING DOMAIN-CONTAINING PROTEIN 1"/>
    <property type="match status" value="1"/>
</dbReference>
<protein>
    <submittedName>
        <fullName evidence="3">RNA binding protein</fullName>
    </submittedName>
</protein>
<sequence length="140" mass="15486">MSVEVGAKYKGKITGITKFGAFVDLGEKQNGLVHISEVSNDYVNDIHDVLSVGDEVTVKVLSISEDGKIALSIRRCLEPKKETTPAKKDAMKKKAPMNKRKKQVDFESLMSDFLKTSEENLSSLRRNTEGKRGGRGGRRS</sequence>
<dbReference type="InterPro" id="IPR003029">
    <property type="entry name" value="S1_domain"/>
</dbReference>
<dbReference type="PROSITE" id="PS50126">
    <property type="entry name" value="S1"/>
    <property type="match status" value="1"/>
</dbReference>
<evidence type="ECO:0000256" key="1">
    <source>
        <dbReference type="SAM" id="MobiDB-lite"/>
    </source>
</evidence>
<dbReference type="STRING" id="1234409.C683_0009"/>
<dbReference type="AlphaFoldDB" id="K8ZQW9"/>
<dbReference type="NCBIfam" id="NF006363">
    <property type="entry name" value="PRK08582.1"/>
    <property type="match status" value="1"/>
</dbReference>
<accession>K8ZQW9</accession>
<dbReference type="GO" id="GO:0003735">
    <property type="term" value="F:structural constituent of ribosome"/>
    <property type="evidence" value="ECO:0007669"/>
    <property type="project" value="TreeGrafter"/>
</dbReference>
<dbReference type="SMART" id="SM00316">
    <property type="entry name" value="S1"/>
    <property type="match status" value="1"/>
</dbReference>
<evidence type="ECO:0000313" key="4">
    <source>
        <dbReference type="Proteomes" id="UP000016057"/>
    </source>
</evidence>
<proteinExistence type="predicted"/>
<dbReference type="OrthoDB" id="9810507at2"/>
<dbReference type="Gene3D" id="2.40.50.140">
    <property type="entry name" value="Nucleic acid-binding proteins"/>
    <property type="match status" value="1"/>
</dbReference>
<dbReference type="EMBL" id="AMYT01000002">
    <property type="protein sequence ID" value="EKU27966.1"/>
    <property type="molecule type" value="Genomic_DNA"/>
</dbReference>
<keyword evidence="4" id="KW-1185">Reference proteome</keyword>